<reference evidence="2 3" key="1">
    <citation type="journal article" date="2010" name="J. Bacteriol.">
        <title>Genome sequence of the milbemycin-producing bacterium Streptomyces bingchenggensis.</title>
        <authorList>
            <person name="Wang X.J."/>
            <person name="Yan Y.J."/>
            <person name="Zhang B."/>
            <person name="An J."/>
            <person name="Wang J.J."/>
            <person name="Tian J."/>
            <person name="Jiang L."/>
            <person name="Chen Y.H."/>
            <person name="Huang S.X."/>
            <person name="Yin M."/>
            <person name="Zhang J."/>
            <person name="Gao A.L."/>
            <person name="Liu C.X."/>
            <person name="Zhu Z.X."/>
            <person name="Xiang W.S."/>
        </authorList>
    </citation>
    <scope>NUCLEOTIDE SEQUENCE [LARGE SCALE GENOMIC DNA]</scope>
    <source>
        <strain evidence="2 3">BCW-1</strain>
    </source>
</reference>
<keyword evidence="3" id="KW-1185">Reference proteome</keyword>
<dbReference type="InterPro" id="IPR028082">
    <property type="entry name" value="Peripla_BP_I"/>
</dbReference>
<sequence length="511" mass="55394">MSGRVYVPPRPPSRRGLWAVVALAVVICLVLAGVWWLRDTGPARCAEGVWQRGPGGECVGVSDGSYVFSPELKEVSEKIRAENRRVEESGDPWVAIAYTESMTSRKGGPRANDRGPEVVREAIEGAYLAQRELNDPESGHGRTPQLKLLLANSGQSGEQWRPLVDQLIGMAKDEKLVGVAGFGQSLETTKSAVDALREAEIPMVGATVAADGLSTEKPVFFRVSSPNRDQTAIAAKYLKGRQNDDSRFRVEVVKDIKHDDSYNETLDQDFDRARRAEGVKLVTEEGHSFVSGSTSTETALASIAETICLPERSIKAVYFAGRGRELKYFLQALTAPGRRCDLTVLSGSSTIGVFFDPTAKDGLAVAGDVLTRWKHSRIKVLYTAYAHPDAVAKIYPRRGENPYPAFRKAYHDAGFGGDQELQNGQAMMGHDAVLCLGKAARLAEAPQGREAVDAAGVRNMLLQIGKRSELPGLSGLIAFDERGNPKGKPMALVELSPAEGAHYVYRGTVSP</sequence>
<dbReference type="Proteomes" id="UP000000377">
    <property type="component" value="Chromosome"/>
</dbReference>
<dbReference type="AlphaFoldDB" id="D7C0N7"/>
<dbReference type="STRING" id="749414.SBI_02638"/>
<keyword evidence="1" id="KW-1133">Transmembrane helix</keyword>
<feature type="transmembrane region" description="Helical" evidence="1">
    <location>
        <begin position="16"/>
        <end position="37"/>
    </location>
</feature>
<keyword evidence="1" id="KW-0812">Transmembrane</keyword>
<dbReference type="PANTHER" id="PTHR30483">
    <property type="entry name" value="LEUCINE-SPECIFIC-BINDING PROTEIN"/>
    <property type="match status" value="1"/>
</dbReference>
<evidence type="ECO:0000313" key="3">
    <source>
        <dbReference type="Proteomes" id="UP000000377"/>
    </source>
</evidence>
<proteinExistence type="predicted"/>
<dbReference type="KEGG" id="sbh:SBI_02638"/>
<accession>D7C0N7</accession>
<organism evidence="2 3">
    <name type="scientific">Streptomyces bingchenggensis (strain BCW-1)</name>
    <dbReference type="NCBI Taxonomy" id="749414"/>
    <lineage>
        <taxon>Bacteria</taxon>
        <taxon>Bacillati</taxon>
        <taxon>Actinomycetota</taxon>
        <taxon>Actinomycetes</taxon>
        <taxon>Kitasatosporales</taxon>
        <taxon>Streptomycetaceae</taxon>
        <taxon>Streptomyces</taxon>
    </lineage>
</organism>
<dbReference type="InterPro" id="IPR051010">
    <property type="entry name" value="BCAA_transport"/>
</dbReference>
<dbReference type="EMBL" id="CP002047">
    <property type="protein sequence ID" value="ADI05759.1"/>
    <property type="molecule type" value="Genomic_DNA"/>
</dbReference>
<dbReference type="HOGENOM" id="CLU_039049_0_0_11"/>
<protein>
    <submittedName>
        <fullName evidence="2">Uncharacterized protein</fullName>
    </submittedName>
</protein>
<dbReference type="eggNOG" id="COG0683">
    <property type="taxonomic scope" value="Bacteria"/>
</dbReference>
<dbReference type="PANTHER" id="PTHR30483:SF6">
    <property type="entry name" value="PERIPLASMIC BINDING PROTEIN OF ABC TRANSPORTER FOR NATURAL AMINO ACIDS"/>
    <property type="match status" value="1"/>
</dbReference>
<keyword evidence="1" id="KW-0472">Membrane</keyword>
<evidence type="ECO:0000313" key="2">
    <source>
        <dbReference type="EMBL" id="ADI05759.1"/>
    </source>
</evidence>
<dbReference type="PATRIC" id="fig|749414.3.peg.2733"/>
<dbReference type="SUPFAM" id="SSF53822">
    <property type="entry name" value="Periplasmic binding protein-like I"/>
    <property type="match status" value="1"/>
</dbReference>
<dbReference type="RefSeq" id="WP_014175236.1">
    <property type="nucleotide sequence ID" value="NC_016582.1"/>
</dbReference>
<dbReference type="Gene3D" id="3.40.50.2300">
    <property type="match status" value="2"/>
</dbReference>
<evidence type="ECO:0000256" key="1">
    <source>
        <dbReference type="SAM" id="Phobius"/>
    </source>
</evidence>
<gene>
    <name evidence="2" type="ordered locus">SBI_02638</name>
</gene>
<name>D7C0N7_STRBB</name>